<organism evidence="9 10">
    <name type="scientific">Myotis myotis</name>
    <name type="common">Greater mouse-eared bat</name>
    <name type="synonym">Vespertilio myotis</name>
    <dbReference type="NCBI Taxonomy" id="51298"/>
    <lineage>
        <taxon>Eukaryota</taxon>
        <taxon>Metazoa</taxon>
        <taxon>Chordata</taxon>
        <taxon>Craniata</taxon>
        <taxon>Vertebrata</taxon>
        <taxon>Euteleostomi</taxon>
        <taxon>Mammalia</taxon>
        <taxon>Eutheria</taxon>
        <taxon>Laurasiatheria</taxon>
        <taxon>Chiroptera</taxon>
        <taxon>Yangochiroptera</taxon>
        <taxon>Vespertilionidae</taxon>
        <taxon>Myotis</taxon>
    </lineage>
</organism>
<evidence type="ECO:0000256" key="7">
    <source>
        <dbReference type="RuleBase" id="RU003515"/>
    </source>
</evidence>
<evidence type="ECO:0000256" key="5">
    <source>
        <dbReference type="ARBA" id="ARBA00022801"/>
    </source>
</evidence>
<name>A0A7J7RCD9_MYOMY</name>
<comment type="similarity">
    <text evidence="7">Belongs to the RNase HII family.</text>
</comment>
<dbReference type="Pfam" id="PF01351">
    <property type="entry name" value="RNase_HII"/>
    <property type="match status" value="1"/>
</dbReference>
<evidence type="ECO:0000256" key="6">
    <source>
        <dbReference type="PROSITE-ProRule" id="PRU01319"/>
    </source>
</evidence>
<dbReference type="GO" id="GO:0006298">
    <property type="term" value="P:mismatch repair"/>
    <property type="evidence" value="ECO:0007669"/>
    <property type="project" value="TreeGrafter"/>
</dbReference>
<evidence type="ECO:0000313" key="9">
    <source>
        <dbReference type="EMBL" id="KAF6273625.1"/>
    </source>
</evidence>
<comment type="function">
    <text evidence="7">Endonuclease that specifically degrades the RNA of RNA-DNA hybrids.</text>
</comment>
<keyword evidence="10" id="KW-1185">Reference proteome</keyword>
<comment type="caution">
    <text evidence="9">The sequence shown here is derived from an EMBL/GenBank/DDBJ whole genome shotgun (WGS) entry which is preliminary data.</text>
</comment>
<dbReference type="EMBL" id="JABWUV010000032">
    <property type="protein sequence ID" value="KAF6273625.1"/>
    <property type="molecule type" value="Genomic_DNA"/>
</dbReference>
<gene>
    <name evidence="9" type="ORF">mMyoMyo1_016640</name>
</gene>
<dbReference type="InterPro" id="IPR024567">
    <property type="entry name" value="RNase_HII/HIII_dom"/>
</dbReference>
<sequence>MPETYQERLQQRFPGIEVTVKAKADALYPVVSAASICAKVARDQAVKNWQFVEKLQDLDTDYGSGYPNGMAELRAEQLCLVYPQ</sequence>
<dbReference type="PANTHER" id="PTHR10954:SF7">
    <property type="entry name" value="RIBONUCLEASE H2 SUBUNIT A"/>
    <property type="match status" value="1"/>
</dbReference>
<keyword evidence="4 7" id="KW-0255">Endonuclease</keyword>
<dbReference type="GO" id="GO:0032299">
    <property type="term" value="C:ribonuclease H2 complex"/>
    <property type="evidence" value="ECO:0007669"/>
    <property type="project" value="TreeGrafter"/>
</dbReference>
<dbReference type="PROSITE" id="PS51975">
    <property type="entry name" value="RNASE_H_2"/>
    <property type="match status" value="1"/>
</dbReference>
<dbReference type="AlphaFoldDB" id="A0A7J7RCD9"/>
<evidence type="ECO:0000256" key="3">
    <source>
        <dbReference type="ARBA" id="ARBA00022723"/>
    </source>
</evidence>
<dbReference type="InterPro" id="IPR012337">
    <property type="entry name" value="RNaseH-like_sf"/>
</dbReference>
<keyword evidence="3" id="KW-0479">Metal-binding</keyword>
<protein>
    <recommendedName>
        <fullName evidence="7">Ribonuclease</fullName>
        <ecNumber evidence="7">3.1.26.4</ecNumber>
    </recommendedName>
</protein>
<keyword evidence="5 7" id="KW-0378">Hydrolase</keyword>
<reference evidence="9 10" key="1">
    <citation type="journal article" date="2020" name="Nature">
        <title>Six reference-quality genomes reveal evolution of bat adaptations.</title>
        <authorList>
            <person name="Jebb D."/>
            <person name="Huang Z."/>
            <person name="Pippel M."/>
            <person name="Hughes G.M."/>
            <person name="Lavrichenko K."/>
            <person name="Devanna P."/>
            <person name="Winkler S."/>
            <person name="Jermiin L.S."/>
            <person name="Skirmuntt E.C."/>
            <person name="Katzourakis A."/>
            <person name="Burkitt-Gray L."/>
            <person name="Ray D.A."/>
            <person name="Sullivan K.A.M."/>
            <person name="Roscito J.G."/>
            <person name="Kirilenko B.M."/>
            <person name="Davalos L.M."/>
            <person name="Corthals A.P."/>
            <person name="Power M.L."/>
            <person name="Jones G."/>
            <person name="Ransome R.D."/>
            <person name="Dechmann D.K.N."/>
            <person name="Locatelli A.G."/>
            <person name="Puechmaille S.J."/>
            <person name="Fedrigo O."/>
            <person name="Jarvis E.D."/>
            <person name="Hiller M."/>
            <person name="Vernes S.C."/>
            <person name="Myers E.W."/>
            <person name="Teeling E.C."/>
        </authorList>
    </citation>
    <scope>NUCLEOTIDE SEQUENCE [LARGE SCALE GENOMIC DNA]</scope>
    <source>
        <strain evidence="9">MMyoMyo1</strain>
        <tissue evidence="9">Flight muscle</tissue>
    </source>
</reference>
<dbReference type="GO" id="GO:0003723">
    <property type="term" value="F:RNA binding"/>
    <property type="evidence" value="ECO:0007669"/>
    <property type="project" value="UniProtKB-UniRule"/>
</dbReference>
<dbReference type="GO" id="GO:0043137">
    <property type="term" value="P:DNA replication, removal of RNA primer"/>
    <property type="evidence" value="ECO:0007669"/>
    <property type="project" value="TreeGrafter"/>
</dbReference>
<dbReference type="PANTHER" id="PTHR10954">
    <property type="entry name" value="RIBONUCLEASE H2 SUBUNIT A"/>
    <property type="match status" value="1"/>
</dbReference>
<dbReference type="InterPro" id="IPR036397">
    <property type="entry name" value="RNaseH_sf"/>
</dbReference>
<dbReference type="GO" id="GO:0046872">
    <property type="term" value="F:metal ion binding"/>
    <property type="evidence" value="ECO:0007669"/>
    <property type="project" value="UniProtKB-KW"/>
</dbReference>
<evidence type="ECO:0000256" key="4">
    <source>
        <dbReference type="ARBA" id="ARBA00022759"/>
    </source>
</evidence>
<dbReference type="EC" id="3.1.26.4" evidence="7"/>
<dbReference type="GO" id="GO:0004523">
    <property type="term" value="F:RNA-DNA hybrid ribonuclease activity"/>
    <property type="evidence" value="ECO:0007669"/>
    <property type="project" value="UniProtKB-EC"/>
</dbReference>
<keyword evidence="2 7" id="KW-0540">Nuclease</keyword>
<feature type="domain" description="RNase H type-2" evidence="8">
    <location>
        <begin position="1"/>
        <end position="84"/>
    </location>
</feature>
<evidence type="ECO:0000259" key="8">
    <source>
        <dbReference type="PROSITE" id="PS51975"/>
    </source>
</evidence>
<evidence type="ECO:0000256" key="1">
    <source>
        <dbReference type="ARBA" id="ARBA00000077"/>
    </source>
</evidence>
<dbReference type="Gene3D" id="3.30.420.10">
    <property type="entry name" value="Ribonuclease H-like superfamily/Ribonuclease H"/>
    <property type="match status" value="1"/>
</dbReference>
<comment type="caution">
    <text evidence="6">Lacks conserved residue(s) required for the propagation of feature annotation.</text>
</comment>
<dbReference type="VEuPathDB" id="HostDB:RNASEH2A"/>
<accession>A0A7J7RCD9</accession>
<evidence type="ECO:0000256" key="2">
    <source>
        <dbReference type="ARBA" id="ARBA00022722"/>
    </source>
</evidence>
<dbReference type="SUPFAM" id="SSF53098">
    <property type="entry name" value="Ribonuclease H-like"/>
    <property type="match status" value="1"/>
</dbReference>
<proteinExistence type="inferred from homology"/>
<comment type="catalytic activity">
    <reaction evidence="1 7">
        <text>Endonucleolytic cleavage to 5'-phosphomonoester.</text>
        <dbReference type="EC" id="3.1.26.4"/>
    </reaction>
</comment>
<dbReference type="Proteomes" id="UP000527355">
    <property type="component" value="Unassembled WGS sequence"/>
</dbReference>
<dbReference type="InterPro" id="IPR001352">
    <property type="entry name" value="RNase_HII/HIII"/>
</dbReference>
<evidence type="ECO:0000313" key="10">
    <source>
        <dbReference type="Proteomes" id="UP000527355"/>
    </source>
</evidence>